<accession>A0ABY4BIW9</accession>
<dbReference type="InterPro" id="IPR008969">
    <property type="entry name" value="CarboxyPept-like_regulatory"/>
</dbReference>
<dbReference type="SUPFAM" id="SSF49464">
    <property type="entry name" value="Carboxypeptidase regulatory domain-like"/>
    <property type="match status" value="1"/>
</dbReference>
<keyword evidence="2" id="KW-1185">Reference proteome</keyword>
<evidence type="ECO:0000313" key="2">
    <source>
        <dbReference type="Proteomes" id="UP000831068"/>
    </source>
</evidence>
<name>A0ABY4BIW9_9FLAO</name>
<sequence length="276" mass="31985">MKKNIFLVIILFFFQSQAQKISGKIVDKENEPIKNARVGIESEEIGDISDENGNFQIDFSNIEKNKNLKVVVSEFQPFEIKISDFINSAHQIILKEKFINIEPVIINPKKYILRNFGTSNSKTNYCGYDSEKKDKIFNEYAIKISNKRHLKIKNINVNIVNFKLNKPAVLIFDIQNAKNGFPDDSQSLANETLKLELTEDDIRNNKVSLNVEDKNIWTNQDFFVLVRVDENLDGRLYFGGNIFAFSKNTYYRNYFGDWKKFSVGEPSINVDVLIQK</sequence>
<proteinExistence type="predicted"/>
<gene>
    <name evidence="1" type="ORF">MTP08_05075</name>
</gene>
<protein>
    <submittedName>
        <fullName evidence="1">Carboxypeptidase-like regulatory domain-containing protein</fullName>
    </submittedName>
</protein>
<organism evidence="1 2">
    <name type="scientific">Chryseobacterium oryzae</name>
    <dbReference type="NCBI Taxonomy" id="2929799"/>
    <lineage>
        <taxon>Bacteria</taxon>
        <taxon>Pseudomonadati</taxon>
        <taxon>Bacteroidota</taxon>
        <taxon>Flavobacteriia</taxon>
        <taxon>Flavobacteriales</taxon>
        <taxon>Weeksellaceae</taxon>
        <taxon>Chryseobacterium group</taxon>
        <taxon>Chryseobacterium</taxon>
    </lineage>
</organism>
<dbReference type="RefSeq" id="WP_243577312.1">
    <property type="nucleotide sequence ID" value="NZ_CP094529.1"/>
</dbReference>
<dbReference type="Pfam" id="PF13715">
    <property type="entry name" value="CarbopepD_reg_2"/>
    <property type="match status" value="1"/>
</dbReference>
<evidence type="ECO:0000313" key="1">
    <source>
        <dbReference type="EMBL" id="UOE39143.1"/>
    </source>
</evidence>
<reference evidence="1 2" key="1">
    <citation type="submission" date="2022-03" db="EMBL/GenBank/DDBJ databases">
        <title>Chryseobacterium sp. isolated from the Andong Sikhe.</title>
        <authorList>
            <person name="Won M."/>
            <person name="Kim S.-J."/>
            <person name="Kwon S.-W."/>
        </authorList>
    </citation>
    <scope>NUCLEOTIDE SEQUENCE [LARGE SCALE GENOMIC DNA]</scope>
    <source>
        <strain evidence="1 2">ADR-1</strain>
    </source>
</reference>
<dbReference type="EMBL" id="CP094529">
    <property type="protein sequence ID" value="UOE39143.1"/>
    <property type="molecule type" value="Genomic_DNA"/>
</dbReference>
<dbReference type="Proteomes" id="UP000831068">
    <property type="component" value="Chromosome"/>
</dbReference>